<dbReference type="AlphaFoldDB" id="A0A1H6U2I8"/>
<dbReference type="GO" id="GO:0009244">
    <property type="term" value="P:lipopolysaccharide core region biosynthetic process"/>
    <property type="evidence" value="ECO:0007669"/>
    <property type="project" value="TreeGrafter"/>
</dbReference>
<dbReference type="RefSeq" id="WP_091828412.1">
    <property type="nucleotide sequence ID" value="NZ_FNZK01000001.1"/>
</dbReference>
<dbReference type="Gene3D" id="3.40.50.2000">
    <property type="entry name" value="Glycogen Phosphorylase B"/>
    <property type="match status" value="2"/>
</dbReference>
<sequence>MRKILIINRLGIGDVVVTTPLAKLIKEYNGAKVGFVVAAKSADLLVNHPYIDDVFPYSKKNKKNIILDIKEKGYNEAIIVDDRFTSTVLAWKAKCKLLNKGFEISLGANRLFKRKLHNVKAIEDFASYIKLINPQAENYEITAVLGNPDKTRSHYLENWLAEHKKITKKLVLVVPKSAALNKNWPISYFSEINDFLNAEGIIPLYIGSNGDKDYINQIKGNKINAAGLFSLRELPSIAKQAAFAISVCTGPMHIISTVNVPTIVLYGPSDPIRWAPGNAIILKSSLPCVPCQRLDCTLPKCEQNCMELIFPEQVKQVIIEQGWLASEIKERTL</sequence>
<evidence type="ECO:0000313" key="3">
    <source>
        <dbReference type="EMBL" id="SEI83767.1"/>
    </source>
</evidence>
<dbReference type="EMBL" id="FNZK01000001">
    <property type="protein sequence ID" value="SEI83767.1"/>
    <property type="molecule type" value="Genomic_DNA"/>
</dbReference>
<protein>
    <submittedName>
        <fullName evidence="3">Heptosyltransferase-2</fullName>
    </submittedName>
</protein>
<evidence type="ECO:0000256" key="1">
    <source>
        <dbReference type="ARBA" id="ARBA00022676"/>
    </source>
</evidence>
<evidence type="ECO:0000313" key="4">
    <source>
        <dbReference type="Proteomes" id="UP000199662"/>
    </source>
</evidence>
<dbReference type="Pfam" id="PF01075">
    <property type="entry name" value="Glyco_transf_9"/>
    <property type="match status" value="1"/>
</dbReference>
<dbReference type="SUPFAM" id="SSF53756">
    <property type="entry name" value="UDP-Glycosyltransferase/glycogen phosphorylase"/>
    <property type="match status" value="1"/>
</dbReference>
<dbReference type="PANTHER" id="PTHR30160:SF1">
    <property type="entry name" value="LIPOPOLYSACCHARIDE 1,2-N-ACETYLGLUCOSAMINETRANSFERASE-RELATED"/>
    <property type="match status" value="1"/>
</dbReference>
<accession>A0A1H6U2I8</accession>
<dbReference type="PANTHER" id="PTHR30160">
    <property type="entry name" value="TETRAACYLDISACCHARIDE 4'-KINASE-RELATED"/>
    <property type="match status" value="1"/>
</dbReference>
<dbReference type="CDD" id="cd03789">
    <property type="entry name" value="GT9_LPS_heptosyltransferase"/>
    <property type="match status" value="1"/>
</dbReference>
<keyword evidence="1" id="KW-0328">Glycosyltransferase</keyword>
<gene>
    <name evidence="3" type="ORF">SAMN05660742_101193</name>
</gene>
<dbReference type="STRING" id="84035.SAMN05660742_101193"/>
<proteinExistence type="predicted"/>
<keyword evidence="2 3" id="KW-0808">Transferase</keyword>
<organism evidence="3 4">
    <name type="scientific">Propionispira arboris</name>
    <dbReference type="NCBI Taxonomy" id="84035"/>
    <lineage>
        <taxon>Bacteria</taxon>
        <taxon>Bacillati</taxon>
        <taxon>Bacillota</taxon>
        <taxon>Negativicutes</taxon>
        <taxon>Selenomonadales</taxon>
        <taxon>Selenomonadaceae</taxon>
        <taxon>Propionispira</taxon>
    </lineage>
</organism>
<reference evidence="4" key="1">
    <citation type="submission" date="2016-10" db="EMBL/GenBank/DDBJ databases">
        <authorList>
            <person name="Varghese N."/>
            <person name="Submissions S."/>
        </authorList>
    </citation>
    <scope>NUCLEOTIDE SEQUENCE [LARGE SCALE GENOMIC DNA]</scope>
    <source>
        <strain evidence="4">DSM 2179</strain>
    </source>
</reference>
<keyword evidence="4" id="KW-1185">Reference proteome</keyword>
<name>A0A1H6U2I8_9FIRM</name>
<dbReference type="GO" id="GO:0008713">
    <property type="term" value="F:ADP-heptose-lipopolysaccharide heptosyltransferase activity"/>
    <property type="evidence" value="ECO:0007669"/>
    <property type="project" value="TreeGrafter"/>
</dbReference>
<evidence type="ECO:0000256" key="2">
    <source>
        <dbReference type="ARBA" id="ARBA00022679"/>
    </source>
</evidence>
<dbReference type="Proteomes" id="UP000199662">
    <property type="component" value="Unassembled WGS sequence"/>
</dbReference>
<dbReference type="InterPro" id="IPR051199">
    <property type="entry name" value="LPS_LOS_Heptosyltrfase"/>
</dbReference>
<dbReference type="InterPro" id="IPR002201">
    <property type="entry name" value="Glyco_trans_9"/>
</dbReference>
<dbReference type="GO" id="GO:0005829">
    <property type="term" value="C:cytosol"/>
    <property type="evidence" value="ECO:0007669"/>
    <property type="project" value="TreeGrafter"/>
</dbReference>